<organism evidence="2 3">
    <name type="scientific">Anoxybacteroides voinovskiense</name>
    <dbReference type="NCBI Taxonomy" id="230470"/>
    <lineage>
        <taxon>Bacteria</taxon>
        <taxon>Bacillati</taxon>
        <taxon>Bacillota</taxon>
        <taxon>Bacilli</taxon>
        <taxon>Bacillales</taxon>
        <taxon>Anoxybacillaceae</taxon>
        <taxon>Anoxybacteroides</taxon>
    </lineage>
</organism>
<comment type="caution">
    <text evidence="2">The sequence shown here is derived from an EMBL/GenBank/DDBJ whole genome shotgun (WGS) entry which is preliminary data.</text>
</comment>
<evidence type="ECO:0000313" key="3">
    <source>
        <dbReference type="Proteomes" id="UP000559598"/>
    </source>
</evidence>
<keyword evidence="3" id="KW-1185">Reference proteome</keyword>
<name>A0A840DS25_9BACL</name>
<feature type="region of interest" description="Disordered" evidence="1">
    <location>
        <begin position="1"/>
        <end position="31"/>
    </location>
</feature>
<gene>
    <name evidence="2" type="ORF">GGR02_002181</name>
</gene>
<dbReference type="EMBL" id="JACIDE010000014">
    <property type="protein sequence ID" value="MBB4074415.1"/>
    <property type="molecule type" value="Genomic_DNA"/>
</dbReference>
<evidence type="ECO:0000256" key="1">
    <source>
        <dbReference type="SAM" id="MobiDB-lite"/>
    </source>
</evidence>
<accession>A0A840DS25</accession>
<dbReference type="Proteomes" id="UP000559598">
    <property type="component" value="Unassembled WGS sequence"/>
</dbReference>
<reference evidence="2 3" key="1">
    <citation type="submission" date="2020-08" db="EMBL/GenBank/DDBJ databases">
        <title>Genomic Encyclopedia of Type Strains, Phase IV (KMG-IV): sequencing the most valuable type-strain genomes for metagenomic binning, comparative biology and taxonomic classification.</title>
        <authorList>
            <person name="Goeker M."/>
        </authorList>
    </citation>
    <scope>NUCLEOTIDE SEQUENCE [LARGE SCALE GENOMIC DNA]</scope>
    <source>
        <strain evidence="2 3">DSM 17075</strain>
    </source>
</reference>
<dbReference type="AlphaFoldDB" id="A0A840DS25"/>
<protein>
    <submittedName>
        <fullName evidence="2">Uncharacterized protein</fullName>
    </submittedName>
</protein>
<evidence type="ECO:0000313" key="2">
    <source>
        <dbReference type="EMBL" id="MBB4074415.1"/>
    </source>
</evidence>
<sequence>MKPVQPTDRFSRLMFGASPPQERTKQLSSPS</sequence>
<proteinExistence type="predicted"/>